<dbReference type="Pfam" id="PF00809">
    <property type="entry name" value="Pterin_bind"/>
    <property type="match status" value="1"/>
</dbReference>
<dbReference type="UniPathway" id="UPA00077">
    <property type="reaction ID" value="UER00156"/>
</dbReference>
<dbReference type="GO" id="GO:0004156">
    <property type="term" value="F:dihydropteroate synthase activity"/>
    <property type="evidence" value="ECO:0007669"/>
    <property type="project" value="UniProtKB-EC"/>
</dbReference>
<evidence type="ECO:0000256" key="1">
    <source>
        <dbReference type="ARBA" id="ARBA00000012"/>
    </source>
</evidence>
<dbReference type="PANTHER" id="PTHR20941:SF1">
    <property type="entry name" value="FOLIC ACID SYNTHESIS PROTEIN FOL1"/>
    <property type="match status" value="1"/>
</dbReference>
<evidence type="ECO:0000256" key="5">
    <source>
        <dbReference type="ARBA" id="ARBA00012458"/>
    </source>
</evidence>
<feature type="domain" description="Pterin-binding" evidence="13">
    <location>
        <begin position="25"/>
        <end position="278"/>
    </location>
</feature>
<organism evidence="14 15">
    <name type="scientific">Legionella bozemanae</name>
    <name type="common">Fluoribacter bozemanae</name>
    <dbReference type="NCBI Taxonomy" id="447"/>
    <lineage>
        <taxon>Bacteria</taxon>
        <taxon>Pseudomonadati</taxon>
        <taxon>Pseudomonadota</taxon>
        <taxon>Gammaproteobacteria</taxon>
        <taxon>Legionellales</taxon>
        <taxon>Legionellaceae</taxon>
        <taxon>Legionella</taxon>
    </lineage>
</organism>
<dbReference type="AlphaFoldDB" id="A0A0W0RU61"/>
<dbReference type="OrthoDB" id="9811744at2"/>
<dbReference type="RefSeq" id="WP_058458961.1">
    <property type="nucleotide sequence ID" value="NZ_CAAAIY010000008.1"/>
</dbReference>
<evidence type="ECO:0000256" key="9">
    <source>
        <dbReference type="ARBA" id="ARBA00022842"/>
    </source>
</evidence>
<comment type="caution">
    <text evidence="14">The sequence shown here is derived from an EMBL/GenBank/DDBJ whole genome shotgun (WGS) entry which is preliminary data.</text>
</comment>
<dbReference type="InterPro" id="IPR006390">
    <property type="entry name" value="DHP_synth_dom"/>
</dbReference>
<dbReference type="Gene3D" id="3.20.20.20">
    <property type="entry name" value="Dihydropteroate synthase-like"/>
    <property type="match status" value="1"/>
</dbReference>
<dbReference type="Proteomes" id="UP000054695">
    <property type="component" value="Unassembled WGS sequence"/>
</dbReference>
<dbReference type="EMBL" id="LNXU01000014">
    <property type="protein sequence ID" value="KTC74617.1"/>
    <property type="molecule type" value="Genomic_DNA"/>
</dbReference>
<reference evidence="14 15" key="1">
    <citation type="submission" date="2015-11" db="EMBL/GenBank/DDBJ databases">
        <title>Genomic analysis of 38 Legionella species identifies large and diverse effector repertoires.</title>
        <authorList>
            <person name="Burstein D."/>
            <person name="Amaro F."/>
            <person name="Zusman T."/>
            <person name="Lifshitz Z."/>
            <person name="Cohen O."/>
            <person name="Gilbert J.A."/>
            <person name="Pupko T."/>
            <person name="Shuman H.A."/>
            <person name="Segal G."/>
        </authorList>
    </citation>
    <scope>NUCLEOTIDE SEQUENCE [LARGE SCALE GENOMIC DNA]</scope>
    <source>
        <strain evidence="14 15">WIGA</strain>
    </source>
</reference>
<evidence type="ECO:0000259" key="13">
    <source>
        <dbReference type="PROSITE" id="PS50972"/>
    </source>
</evidence>
<dbReference type="InterPro" id="IPR011005">
    <property type="entry name" value="Dihydropteroate_synth-like_sf"/>
</dbReference>
<dbReference type="GO" id="GO:0046872">
    <property type="term" value="F:metal ion binding"/>
    <property type="evidence" value="ECO:0007669"/>
    <property type="project" value="UniProtKB-KW"/>
</dbReference>
<evidence type="ECO:0000256" key="8">
    <source>
        <dbReference type="ARBA" id="ARBA00022723"/>
    </source>
</evidence>
<dbReference type="GO" id="GO:0046654">
    <property type="term" value="P:tetrahydrofolate biosynthetic process"/>
    <property type="evidence" value="ECO:0007669"/>
    <property type="project" value="UniProtKB-UniPathway"/>
</dbReference>
<dbReference type="EC" id="2.5.1.15" evidence="5 12"/>
<dbReference type="PROSITE" id="PS00793">
    <property type="entry name" value="DHPS_2"/>
    <property type="match status" value="1"/>
</dbReference>
<evidence type="ECO:0000256" key="7">
    <source>
        <dbReference type="ARBA" id="ARBA00022679"/>
    </source>
</evidence>
<dbReference type="GO" id="GO:0046656">
    <property type="term" value="P:folic acid biosynthetic process"/>
    <property type="evidence" value="ECO:0007669"/>
    <property type="project" value="UniProtKB-KW"/>
</dbReference>
<comment type="similarity">
    <text evidence="4 12">Belongs to the DHPS family.</text>
</comment>
<keyword evidence="9 12" id="KW-0460">Magnesium</keyword>
<evidence type="ECO:0000256" key="11">
    <source>
        <dbReference type="ARBA" id="ARBA00030193"/>
    </source>
</evidence>
<evidence type="ECO:0000313" key="15">
    <source>
        <dbReference type="Proteomes" id="UP000054695"/>
    </source>
</evidence>
<keyword evidence="15" id="KW-1185">Reference proteome</keyword>
<keyword evidence="7 12" id="KW-0808">Transferase</keyword>
<protein>
    <recommendedName>
        <fullName evidence="6 12">Dihydropteroate synthase</fullName>
        <shortName evidence="12">DHPS</shortName>
        <ecNumber evidence="5 12">2.5.1.15</ecNumber>
    </recommendedName>
    <alternativeName>
        <fullName evidence="11 12">Dihydropteroate pyrophosphorylase</fullName>
    </alternativeName>
</protein>
<accession>A0A0W0RU61</accession>
<keyword evidence="10 12" id="KW-0289">Folate biosynthesis</keyword>
<comment type="function">
    <text evidence="12">Catalyzes the condensation of para-aminobenzoate (pABA) with 6-hydroxymethyl-7,8-dihydropterin diphosphate (DHPt-PP) to form 7,8-dihydropteroate (H2Pte), the immediate precursor of folate derivatives.</text>
</comment>
<dbReference type="PROSITE" id="PS50972">
    <property type="entry name" value="PTERIN_BINDING"/>
    <property type="match status" value="1"/>
</dbReference>
<dbReference type="STRING" id="447.Lboz_1293"/>
<comment type="cofactor">
    <cofactor evidence="2 12">
        <name>Mg(2+)</name>
        <dbReference type="ChEBI" id="CHEBI:18420"/>
    </cofactor>
</comment>
<dbReference type="GO" id="GO:0005829">
    <property type="term" value="C:cytosol"/>
    <property type="evidence" value="ECO:0007669"/>
    <property type="project" value="TreeGrafter"/>
</dbReference>
<dbReference type="SUPFAM" id="SSF51717">
    <property type="entry name" value="Dihydropteroate synthetase-like"/>
    <property type="match status" value="1"/>
</dbReference>
<dbReference type="PATRIC" id="fig|447.4.peg.1380"/>
<sequence>MNSQQFSGWLACQCQPSSDNLSKKPLIMGILNVTPDSFSDGGKFLSSDRACEHAFHLISQGADLIDIGGQSTRPGAQHVPLDVELSRVIPVIEQIRMSSDICISIDTNKPEVMDAAVSAGANVINDIYALRTVGALEMAAKLAVPVCLMHMQGTPHDMQQNPYYPDGVLTEVTRFFIERITECARVGIKRNNIILDPGFGFGKQIRDNLLLVKNLDSFATFKMPLLLGVSRKSTIGAVLAKEVDERLIGSIAVAVYAAMKGAGIIRTHDVDETNQALHMITMLEKANISAHAG</sequence>
<evidence type="ECO:0000256" key="2">
    <source>
        <dbReference type="ARBA" id="ARBA00001946"/>
    </source>
</evidence>
<dbReference type="InterPro" id="IPR045031">
    <property type="entry name" value="DHP_synth-like"/>
</dbReference>
<gene>
    <name evidence="14" type="primary">folP</name>
    <name evidence="14" type="ORF">Lboz_1293</name>
</gene>
<dbReference type="PANTHER" id="PTHR20941">
    <property type="entry name" value="FOLATE SYNTHESIS PROTEINS"/>
    <property type="match status" value="1"/>
</dbReference>
<evidence type="ECO:0000256" key="12">
    <source>
        <dbReference type="RuleBase" id="RU361205"/>
    </source>
</evidence>
<dbReference type="InterPro" id="IPR000489">
    <property type="entry name" value="Pterin-binding_dom"/>
</dbReference>
<evidence type="ECO:0000256" key="10">
    <source>
        <dbReference type="ARBA" id="ARBA00022909"/>
    </source>
</evidence>
<evidence type="ECO:0000256" key="6">
    <source>
        <dbReference type="ARBA" id="ARBA00016919"/>
    </source>
</evidence>
<dbReference type="CDD" id="cd00739">
    <property type="entry name" value="DHPS"/>
    <property type="match status" value="1"/>
</dbReference>
<evidence type="ECO:0000256" key="4">
    <source>
        <dbReference type="ARBA" id="ARBA00009503"/>
    </source>
</evidence>
<name>A0A0W0RU61_LEGBO</name>
<dbReference type="FunFam" id="3.20.20.20:FF:000006">
    <property type="entry name" value="Dihydropteroate synthase"/>
    <property type="match status" value="1"/>
</dbReference>
<comment type="catalytic activity">
    <reaction evidence="1">
        <text>(7,8-dihydropterin-6-yl)methyl diphosphate + 4-aminobenzoate = 7,8-dihydropteroate + diphosphate</text>
        <dbReference type="Rhea" id="RHEA:19949"/>
        <dbReference type="ChEBI" id="CHEBI:17836"/>
        <dbReference type="ChEBI" id="CHEBI:17839"/>
        <dbReference type="ChEBI" id="CHEBI:33019"/>
        <dbReference type="ChEBI" id="CHEBI:72950"/>
        <dbReference type="EC" id="2.5.1.15"/>
    </reaction>
</comment>
<keyword evidence="8 12" id="KW-0479">Metal-binding</keyword>
<dbReference type="PROSITE" id="PS00792">
    <property type="entry name" value="DHPS_1"/>
    <property type="match status" value="1"/>
</dbReference>
<proteinExistence type="inferred from homology"/>
<evidence type="ECO:0000313" key="14">
    <source>
        <dbReference type="EMBL" id="KTC74617.1"/>
    </source>
</evidence>
<comment type="pathway">
    <text evidence="3 12">Cofactor biosynthesis; tetrahydrofolate biosynthesis; 7,8-dihydrofolate from 2-amino-4-hydroxy-6-hydroxymethyl-7,8-dihydropteridine diphosphate and 4-aminobenzoate: step 1/2.</text>
</comment>
<evidence type="ECO:0000256" key="3">
    <source>
        <dbReference type="ARBA" id="ARBA00004763"/>
    </source>
</evidence>
<dbReference type="NCBIfam" id="TIGR01496">
    <property type="entry name" value="DHPS"/>
    <property type="match status" value="1"/>
</dbReference>